<proteinExistence type="predicted"/>
<feature type="chain" id="PRO_5021834500" evidence="1">
    <location>
        <begin position="22"/>
        <end position="200"/>
    </location>
</feature>
<comment type="caution">
    <text evidence="2">The sequence shown here is derived from an EMBL/GenBank/DDBJ whole genome shotgun (WGS) entry which is preliminary data.</text>
</comment>
<reference evidence="2 3" key="1">
    <citation type="submission" date="2019-02" db="EMBL/GenBank/DDBJ databases">
        <title>Prokaryotic population dynamics and viral predation in marine succession experiment using metagenomics: the confinement effect.</title>
        <authorList>
            <person name="Haro-Moreno J.M."/>
            <person name="Rodriguez-Valera F."/>
            <person name="Lopez-Perez M."/>
        </authorList>
    </citation>
    <scope>NUCLEOTIDE SEQUENCE [LARGE SCALE GENOMIC DNA]</scope>
    <source>
        <strain evidence="2">MED-G170</strain>
    </source>
</reference>
<keyword evidence="1" id="KW-0732">Signal</keyword>
<dbReference type="EMBL" id="SHBP01000004">
    <property type="protein sequence ID" value="RZO20454.1"/>
    <property type="molecule type" value="Genomic_DNA"/>
</dbReference>
<accession>A0A520MGV5</accession>
<feature type="signal peptide" evidence="1">
    <location>
        <begin position="1"/>
        <end position="21"/>
    </location>
</feature>
<name>A0A520MGV5_9GAMM</name>
<evidence type="ECO:0000313" key="2">
    <source>
        <dbReference type="EMBL" id="RZO20454.1"/>
    </source>
</evidence>
<dbReference type="Proteomes" id="UP000315889">
    <property type="component" value="Unassembled WGS sequence"/>
</dbReference>
<evidence type="ECO:0000256" key="1">
    <source>
        <dbReference type="SAM" id="SignalP"/>
    </source>
</evidence>
<sequence length="200" mass="22029">MKIKTIVILSLTVMTSFIAHAEPYGSHASDKWQIWAYSTAAPSFIGNSATIMGQNGKVLREGSNGWTCTATKPMPEKGFKTAHHAFALCADAEGFKWAGAYMAGEKPDMDRDAYIWMLHGDTGEDNTMPGGDKSMAMKHDHWIESGPHLMLMPKDPATIAGFSSDFTTGAPYQMFKGTDYAHLMIPFEGYYKYQPKSAPK</sequence>
<organism evidence="2 3">
    <name type="scientific">SAR92 clade bacterium</name>
    <dbReference type="NCBI Taxonomy" id="2315479"/>
    <lineage>
        <taxon>Bacteria</taxon>
        <taxon>Pseudomonadati</taxon>
        <taxon>Pseudomonadota</taxon>
        <taxon>Gammaproteobacteria</taxon>
        <taxon>Cellvibrionales</taxon>
        <taxon>Porticoccaceae</taxon>
        <taxon>SAR92 clade</taxon>
    </lineage>
</organism>
<protein>
    <submittedName>
        <fullName evidence="2">Uncharacterized protein</fullName>
    </submittedName>
</protein>
<evidence type="ECO:0000313" key="3">
    <source>
        <dbReference type="Proteomes" id="UP000315889"/>
    </source>
</evidence>
<dbReference type="AlphaFoldDB" id="A0A520MGV5"/>
<gene>
    <name evidence="2" type="ORF">EVB03_04115</name>
</gene>